<sequence>MLEYKIGYSINLQLFAEGEKTEEATPRRREESRKKGQVAKSPDLAQTATLLVGIIVLKIMFKFMYKMLYVNFKNSFYNMDITKFTIEKLEEIFLKDALLFFIVISPILLAILISGVLANYIQVGFLFTTEPLKPSFSKINPISGLKNMFSLKKLVELIKTIIKLIIIGIYGYSVVKSNYNSILKIPFLNFFDGFILIFKIVYDVVLKIAMALFVLAVVDYFYQKWEYDKSLKMSKQEIKEEMKQTEGNPQLKAKMRAMQRDMIRRRMIEEVPKATVIITNPTHLSVALKYDNTMSAPVVIAKGADNIAFRIREIAKENDIPIVENKPLARALYKSVEIGDEVPEEYYKAVATILQHIYYN</sequence>
<keyword evidence="5 12" id="KW-1003">Cell membrane</keyword>
<keyword evidence="11 12" id="KW-1006">Bacterial flagellum protein export</keyword>
<dbReference type="PANTHER" id="PTHR30531:SF12">
    <property type="entry name" value="FLAGELLAR BIOSYNTHETIC PROTEIN FLHB"/>
    <property type="match status" value="1"/>
</dbReference>
<evidence type="ECO:0000256" key="7">
    <source>
        <dbReference type="ARBA" id="ARBA00022795"/>
    </source>
</evidence>
<keyword evidence="8 12" id="KW-0653">Protein transport</keyword>
<dbReference type="KEGG" id="haby:HLVA_06910"/>
<feature type="transmembrane region" description="Helical" evidence="12">
    <location>
        <begin position="157"/>
        <end position="175"/>
    </location>
</feature>
<dbReference type="Gene3D" id="6.10.250.2080">
    <property type="match status" value="1"/>
</dbReference>
<protein>
    <recommendedName>
        <fullName evidence="3 12">Flagellar biosynthetic protein FlhB</fullName>
    </recommendedName>
</protein>
<evidence type="ECO:0000256" key="12">
    <source>
        <dbReference type="RuleBase" id="RU364091"/>
    </source>
</evidence>
<name>A0AAU9DFG7_9FUSO</name>
<dbReference type="Pfam" id="PF01312">
    <property type="entry name" value="Bac_export_2"/>
    <property type="match status" value="1"/>
</dbReference>
<dbReference type="PANTHER" id="PTHR30531">
    <property type="entry name" value="FLAGELLAR BIOSYNTHETIC PROTEIN FLHB"/>
    <property type="match status" value="1"/>
</dbReference>
<keyword evidence="9 12" id="KW-1133">Transmembrane helix</keyword>
<evidence type="ECO:0000256" key="11">
    <source>
        <dbReference type="ARBA" id="ARBA00023225"/>
    </source>
</evidence>
<keyword evidence="4 12" id="KW-0813">Transport</keyword>
<accession>A0AAU9DFG7</accession>
<dbReference type="GO" id="GO:0009306">
    <property type="term" value="P:protein secretion"/>
    <property type="evidence" value="ECO:0007669"/>
    <property type="project" value="InterPro"/>
</dbReference>
<dbReference type="InterPro" id="IPR006135">
    <property type="entry name" value="T3SS_substrate_exporter"/>
</dbReference>
<gene>
    <name evidence="12" type="primary">flhB</name>
    <name evidence="13" type="ORF">HLVA_06910</name>
</gene>
<keyword evidence="10 12" id="KW-0472">Membrane</keyword>
<dbReference type="RefSeq" id="WP_307905058.1">
    <property type="nucleotide sequence ID" value="NZ_AP027059.1"/>
</dbReference>
<dbReference type="PRINTS" id="PR00950">
    <property type="entry name" value="TYPE3IMSPROT"/>
</dbReference>
<dbReference type="GO" id="GO:0005886">
    <property type="term" value="C:plasma membrane"/>
    <property type="evidence" value="ECO:0007669"/>
    <property type="project" value="UniProtKB-SubCell"/>
</dbReference>
<proteinExistence type="inferred from homology"/>
<dbReference type="EMBL" id="AP027059">
    <property type="protein sequence ID" value="BDU50122.1"/>
    <property type="molecule type" value="Genomic_DNA"/>
</dbReference>
<keyword evidence="14" id="KW-1185">Reference proteome</keyword>
<dbReference type="InterPro" id="IPR006136">
    <property type="entry name" value="FlhB"/>
</dbReference>
<organism evidence="13 14">
    <name type="scientific">Haliovirga abyssi</name>
    <dbReference type="NCBI Taxonomy" id="2996794"/>
    <lineage>
        <taxon>Bacteria</taxon>
        <taxon>Fusobacteriati</taxon>
        <taxon>Fusobacteriota</taxon>
        <taxon>Fusobacteriia</taxon>
        <taxon>Fusobacteriales</taxon>
        <taxon>Haliovirgaceae</taxon>
        <taxon>Haliovirga</taxon>
    </lineage>
</organism>
<evidence type="ECO:0000256" key="3">
    <source>
        <dbReference type="ARBA" id="ARBA00021622"/>
    </source>
</evidence>
<dbReference type="Gene3D" id="3.40.1690.10">
    <property type="entry name" value="secretion proteins EscU"/>
    <property type="match status" value="1"/>
</dbReference>
<comment type="subcellular location">
    <subcellularLocation>
        <location evidence="1">Cell membrane</location>
        <topology evidence="1">Multi-pass membrane protein</topology>
    </subcellularLocation>
</comment>
<dbReference type="SUPFAM" id="SSF160544">
    <property type="entry name" value="EscU C-terminal domain-like"/>
    <property type="match status" value="1"/>
</dbReference>
<keyword evidence="6 12" id="KW-0812">Transmembrane</keyword>
<reference evidence="13 14" key="1">
    <citation type="submission" date="2022-11" db="EMBL/GenBank/DDBJ databases">
        <title>Haliovirga abyssi gen. nov., sp. nov., a mesophilic fermentative bacterium isolated from the Iheya North hydrothermal field and the proposal of Haliovirgaceae fam. nov.</title>
        <authorList>
            <person name="Miyazaki U."/>
            <person name="Tame A."/>
            <person name="Miyazaki J."/>
            <person name="Takai K."/>
            <person name="Sawayama S."/>
            <person name="Kitajima M."/>
            <person name="Okamoto A."/>
            <person name="Nakagawa S."/>
        </authorList>
    </citation>
    <scope>NUCLEOTIDE SEQUENCE [LARGE SCALE GENOMIC DNA]</scope>
    <source>
        <strain evidence="13 14">IC12</strain>
    </source>
</reference>
<evidence type="ECO:0000313" key="13">
    <source>
        <dbReference type="EMBL" id="BDU50122.1"/>
    </source>
</evidence>
<evidence type="ECO:0000256" key="1">
    <source>
        <dbReference type="ARBA" id="ARBA00004651"/>
    </source>
</evidence>
<feature type="transmembrane region" description="Helical" evidence="12">
    <location>
        <begin position="98"/>
        <end position="121"/>
    </location>
</feature>
<dbReference type="AlphaFoldDB" id="A0AAU9DFG7"/>
<dbReference type="NCBIfam" id="TIGR00328">
    <property type="entry name" value="flhB"/>
    <property type="match status" value="1"/>
</dbReference>
<evidence type="ECO:0000256" key="2">
    <source>
        <dbReference type="ARBA" id="ARBA00010690"/>
    </source>
</evidence>
<evidence type="ECO:0000313" key="14">
    <source>
        <dbReference type="Proteomes" id="UP001321582"/>
    </source>
</evidence>
<evidence type="ECO:0000256" key="10">
    <source>
        <dbReference type="ARBA" id="ARBA00023136"/>
    </source>
</evidence>
<evidence type="ECO:0000256" key="5">
    <source>
        <dbReference type="ARBA" id="ARBA00022475"/>
    </source>
</evidence>
<dbReference type="FunFam" id="3.40.1690.10:FF:000001">
    <property type="entry name" value="Flagellar biosynthetic protein FlhB"/>
    <property type="match status" value="1"/>
</dbReference>
<dbReference type="Proteomes" id="UP001321582">
    <property type="component" value="Chromosome"/>
</dbReference>
<evidence type="ECO:0000256" key="6">
    <source>
        <dbReference type="ARBA" id="ARBA00022692"/>
    </source>
</evidence>
<dbReference type="GO" id="GO:0044780">
    <property type="term" value="P:bacterial-type flagellum assembly"/>
    <property type="evidence" value="ECO:0007669"/>
    <property type="project" value="InterPro"/>
</dbReference>
<evidence type="ECO:0000256" key="8">
    <source>
        <dbReference type="ARBA" id="ARBA00022927"/>
    </source>
</evidence>
<feature type="transmembrane region" description="Helical" evidence="12">
    <location>
        <begin position="204"/>
        <end position="222"/>
    </location>
</feature>
<dbReference type="InterPro" id="IPR029025">
    <property type="entry name" value="T3SS_substrate_exporter_C"/>
</dbReference>
<keyword evidence="7 12" id="KW-1005">Bacterial flagellum biogenesis</keyword>
<comment type="similarity">
    <text evidence="2 12">Belongs to the type III secretion exporter family.</text>
</comment>
<evidence type="ECO:0000256" key="9">
    <source>
        <dbReference type="ARBA" id="ARBA00022989"/>
    </source>
</evidence>
<comment type="function">
    <text evidence="12">Required for formation of the rod structure in the basal body of the flagellar apparatus. Together with FliI and FliH, may constitute the export apparatus of flagellin.</text>
</comment>
<evidence type="ECO:0000256" key="4">
    <source>
        <dbReference type="ARBA" id="ARBA00022448"/>
    </source>
</evidence>
<feature type="transmembrane region" description="Helical" evidence="12">
    <location>
        <begin position="44"/>
        <end position="65"/>
    </location>
</feature>